<keyword evidence="1" id="KW-1133">Transmembrane helix</keyword>
<dbReference type="Proteomes" id="UP001523550">
    <property type="component" value="Unassembled WGS sequence"/>
</dbReference>
<keyword evidence="3" id="KW-1185">Reference proteome</keyword>
<comment type="caution">
    <text evidence="2">The sequence shown here is derived from an EMBL/GenBank/DDBJ whole genome shotgun (WGS) entry which is preliminary data.</text>
</comment>
<organism evidence="2 3">
    <name type="scientific">Natronospira proteinivora</name>
    <dbReference type="NCBI Taxonomy" id="1807133"/>
    <lineage>
        <taxon>Bacteria</taxon>
        <taxon>Pseudomonadati</taxon>
        <taxon>Pseudomonadota</taxon>
        <taxon>Gammaproteobacteria</taxon>
        <taxon>Natronospirales</taxon>
        <taxon>Natronospiraceae</taxon>
        <taxon>Natronospira</taxon>
    </lineage>
</organism>
<dbReference type="RefSeq" id="WP_253447765.1">
    <property type="nucleotide sequence ID" value="NZ_JALJYF010000002.1"/>
</dbReference>
<feature type="transmembrane region" description="Helical" evidence="1">
    <location>
        <begin position="58"/>
        <end position="81"/>
    </location>
</feature>
<proteinExistence type="predicted"/>
<reference evidence="2 3" key="1">
    <citation type="submission" date="2022-03" db="EMBL/GenBank/DDBJ databases">
        <title>Genomic Encyclopedia of Type Strains, Phase III (KMG-III): the genomes of soil and plant-associated and newly described type strains.</title>
        <authorList>
            <person name="Whitman W."/>
        </authorList>
    </citation>
    <scope>NUCLEOTIDE SEQUENCE [LARGE SCALE GENOMIC DNA]</scope>
    <source>
        <strain evidence="2 3">BSker1</strain>
    </source>
</reference>
<accession>A0ABT1G8X6</accession>
<evidence type="ECO:0000256" key="1">
    <source>
        <dbReference type="SAM" id="Phobius"/>
    </source>
</evidence>
<sequence>MATQPTMSEKRWLRALGATLWPSFLVAAGASIVFFANIDPETLRLDSLPGIEISRMSGYAIGFFMFWMVGLASSLLTLLLLNPTPERGPWH</sequence>
<evidence type="ECO:0000313" key="3">
    <source>
        <dbReference type="Proteomes" id="UP001523550"/>
    </source>
</evidence>
<gene>
    <name evidence="2" type="ORF">J2T60_001497</name>
</gene>
<keyword evidence="1" id="KW-0812">Transmembrane</keyword>
<name>A0ABT1G8X6_9GAMM</name>
<protein>
    <recommendedName>
        <fullName evidence="4">Transmembrane protein</fullName>
    </recommendedName>
</protein>
<feature type="transmembrane region" description="Helical" evidence="1">
    <location>
        <begin position="12"/>
        <end position="38"/>
    </location>
</feature>
<keyword evidence="1" id="KW-0472">Membrane</keyword>
<evidence type="ECO:0008006" key="4">
    <source>
        <dbReference type="Google" id="ProtNLM"/>
    </source>
</evidence>
<evidence type="ECO:0000313" key="2">
    <source>
        <dbReference type="EMBL" id="MCP1727497.1"/>
    </source>
</evidence>
<dbReference type="EMBL" id="JALJYF010000002">
    <property type="protein sequence ID" value="MCP1727497.1"/>
    <property type="molecule type" value="Genomic_DNA"/>
</dbReference>